<accession>A0A662DH55</accession>
<dbReference type="AlphaFoldDB" id="A0A662DH55"/>
<dbReference type="SUPFAM" id="SSF56935">
    <property type="entry name" value="Porins"/>
    <property type="match status" value="1"/>
</dbReference>
<gene>
    <name evidence="2" type="ORF">DRI96_00290</name>
</gene>
<dbReference type="EMBL" id="QMQB01000006">
    <property type="protein sequence ID" value="RLE15194.1"/>
    <property type="molecule type" value="Genomic_DNA"/>
</dbReference>
<organism evidence="2 3">
    <name type="scientific">Aerophobetes bacterium</name>
    <dbReference type="NCBI Taxonomy" id="2030807"/>
    <lineage>
        <taxon>Bacteria</taxon>
        <taxon>Candidatus Aerophobota</taxon>
    </lineage>
</organism>
<dbReference type="Proteomes" id="UP000267654">
    <property type="component" value="Unassembled WGS sequence"/>
</dbReference>
<dbReference type="Pfam" id="PF03687">
    <property type="entry name" value="UPF0164"/>
    <property type="match status" value="1"/>
</dbReference>
<evidence type="ECO:0000313" key="2">
    <source>
        <dbReference type="EMBL" id="RLE15194.1"/>
    </source>
</evidence>
<comment type="similarity">
    <text evidence="1">Belongs to the UPF0164 family.</text>
</comment>
<name>A0A662DH55_UNCAE</name>
<protein>
    <recommendedName>
        <fullName evidence="4">PorV/PorQ family protein</fullName>
    </recommendedName>
</protein>
<evidence type="ECO:0008006" key="4">
    <source>
        <dbReference type="Google" id="ProtNLM"/>
    </source>
</evidence>
<reference evidence="2 3" key="1">
    <citation type="submission" date="2018-06" db="EMBL/GenBank/DDBJ databases">
        <title>Extensive metabolic versatility and redundancy in microbially diverse, dynamic hydrothermal sediments.</title>
        <authorList>
            <person name="Dombrowski N."/>
            <person name="Teske A."/>
            <person name="Baker B.J."/>
        </authorList>
    </citation>
    <scope>NUCLEOTIDE SEQUENCE [LARGE SCALE GENOMIC DNA]</scope>
    <source>
        <strain evidence="2">B19_G9</strain>
    </source>
</reference>
<proteinExistence type="inferred from homology"/>
<comment type="caution">
    <text evidence="2">The sequence shown here is derived from an EMBL/GenBank/DDBJ whole genome shotgun (WGS) entry which is preliminary data.</text>
</comment>
<dbReference type="Gene3D" id="2.40.160.60">
    <property type="entry name" value="Outer membrane protein transport protein (OMPP1/FadL/TodX)"/>
    <property type="match status" value="1"/>
</dbReference>
<sequence length="295" mass="31883">MKSIYKILLTLALVFSLVLTIQDLSFALSPGTTAANFLKIPVGARAAAMGGAFTATADDATALCWNPAGLSQIEKMEVLAMYNKWFQEIKQGYLGLAFPLPKGVVGLAASYVDMGGIEGRDEEGNPTGEFNASDIKLSFGYSRRLSSRLMFGLTFGTIQETIANDKKVSYSANIGFMLNPVKLISVGFTCQNIGSKLGKDSLPLTYRGGIALKLRSFSIETDIVKEIDNDVYYCAGLEWDIANISLRCGYRMGQDVGSGISYGIGLKVSKVNLDYAFIPYGDLGDTQRISLGIKF</sequence>
<dbReference type="NCBIfam" id="NF033709">
    <property type="entry name" value="PorV_fam"/>
    <property type="match status" value="1"/>
</dbReference>
<evidence type="ECO:0000256" key="1">
    <source>
        <dbReference type="ARBA" id="ARBA00005846"/>
    </source>
</evidence>
<evidence type="ECO:0000313" key="3">
    <source>
        <dbReference type="Proteomes" id="UP000267654"/>
    </source>
</evidence>
<dbReference type="InterPro" id="IPR005362">
    <property type="entry name" value="UPF0164"/>
</dbReference>